<dbReference type="PROSITE" id="PS51186">
    <property type="entry name" value="GNAT"/>
    <property type="match status" value="1"/>
</dbReference>
<keyword evidence="2" id="KW-0808">Transferase</keyword>
<dbReference type="RefSeq" id="WP_099392160.1">
    <property type="nucleotide sequence ID" value="NZ_PDYF01000017.1"/>
</dbReference>
<organism evidence="2 3">
    <name type="scientific">Pseudobutyrivibrio ruminis</name>
    <dbReference type="NCBI Taxonomy" id="46206"/>
    <lineage>
        <taxon>Bacteria</taxon>
        <taxon>Bacillati</taxon>
        <taxon>Bacillota</taxon>
        <taxon>Clostridia</taxon>
        <taxon>Lachnospirales</taxon>
        <taxon>Lachnospiraceae</taxon>
        <taxon>Pseudobutyrivibrio</taxon>
    </lineage>
</organism>
<dbReference type="CDD" id="cd04301">
    <property type="entry name" value="NAT_SF"/>
    <property type="match status" value="1"/>
</dbReference>
<feature type="domain" description="N-acetyltransferase" evidence="1">
    <location>
        <begin position="1"/>
        <end position="148"/>
    </location>
</feature>
<dbReference type="SUPFAM" id="SSF55729">
    <property type="entry name" value="Acyl-CoA N-acyltransferases (Nat)"/>
    <property type="match status" value="1"/>
</dbReference>
<protein>
    <submittedName>
        <fullName evidence="2">GNAT family N-acetyltransferase</fullName>
    </submittedName>
</protein>
<gene>
    <name evidence="2" type="ORF">CSX01_09130</name>
</gene>
<evidence type="ECO:0000313" key="3">
    <source>
        <dbReference type="Proteomes" id="UP000225889"/>
    </source>
</evidence>
<comment type="caution">
    <text evidence="2">The sequence shown here is derived from an EMBL/GenBank/DDBJ whole genome shotgun (WGS) entry which is preliminary data.</text>
</comment>
<dbReference type="InterPro" id="IPR000182">
    <property type="entry name" value="GNAT_dom"/>
</dbReference>
<dbReference type="Gene3D" id="3.40.630.30">
    <property type="match status" value="1"/>
</dbReference>
<proteinExistence type="predicted"/>
<accession>A0A2G3DUK7</accession>
<dbReference type="Proteomes" id="UP000225889">
    <property type="component" value="Unassembled WGS sequence"/>
</dbReference>
<dbReference type="AlphaFoldDB" id="A0A2G3DUK7"/>
<reference evidence="2 3" key="1">
    <citation type="submission" date="2017-10" db="EMBL/GenBank/DDBJ databases">
        <title>Resolving the taxonomy of Roseburia spp., Eubacterium rectale and Agathobacter spp. through phylogenomic analysis.</title>
        <authorList>
            <person name="Sheridan P.O."/>
            <person name="Walker A.W."/>
            <person name="Duncan S.H."/>
            <person name="Scott K.P."/>
            <person name="Toole P.W.O."/>
            <person name="Luis P."/>
            <person name="Flint H.J."/>
        </authorList>
    </citation>
    <scope>NUCLEOTIDE SEQUENCE [LARGE SCALE GENOMIC DNA]</scope>
    <source>
        <strain evidence="2 3">JK626</strain>
    </source>
</reference>
<evidence type="ECO:0000313" key="2">
    <source>
        <dbReference type="EMBL" id="PHU34570.1"/>
    </source>
</evidence>
<name>A0A2G3DUK7_9FIRM</name>
<sequence length="148" mass="17245">MKISRAELQDLDEILKLQYLAYQSEAALFGTDDIPPLKQTIEEVEDEYNNGIILKMHTDDNVIVGSVRAKKEKDTAYIGKLMVHPDYQCRGYGSKLLAEIEKSFPDSRYELFTSTRSVDNIRLYKKLGYKEFDEKKIDDELVFVYMEK</sequence>
<dbReference type="Pfam" id="PF00583">
    <property type="entry name" value="Acetyltransf_1"/>
    <property type="match status" value="1"/>
</dbReference>
<dbReference type="GO" id="GO:0016747">
    <property type="term" value="F:acyltransferase activity, transferring groups other than amino-acyl groups"/>
    <property type="evidence" value="ECO:0007669"/>
    <property type="project" value="InterPro"/>
</dbReference>
<evidence type="ECO:0000259" key="1">
    <source>
        <dbReference type="PROSITE" id="PS51186"/>
    </source>
</evidence>
<dbReference type="InterPro" id="IPR016181">
    <property type="entry name" value="Acyl_CoA_acyltransferase"/>
</dbReference>
<reference evidence="2 3" key="2">
    <citation type="submission" date="2017-10" db="EMBL/GenBank/DDBJ databases">
        <authorList>
            <person name="Banno H."/>
            <person name="Chua N.-H."/>
        </authorList>
    </citation>
    <scope>NUCLEOTIDE SEQUENCE [LARGE SCALE GENOMIC DNA]</scope>
    <source>
        <strain evidence="2 3">JK626</strain>
    </source>
</reference>
<dbReference type="EMBL" id="PDYF01000017">
    <property type="protein sequence ID" value="PHU34570.1"/>
    <property type="molecule type" value="Genomic_DNA"/>
</dbReference>